<dbReference type="RefSeq" id="WP_311333832.1">
    <property type="nucleotide sequence ID" value="NZ_JAVRHZ010000009.1"/>
</dbReference>
<feature type="signal peptide" evidence="1">
    <location>
        <begin position="1"/>
        <end position="22"/>
    </location>
</feature>
<comment type="caution">
    <text evidence="2">The sequence shown here is derived from an EMBL/GenBank/DDBJ whole genome shotgun (WGS) entry which is preliminary data.</text>
</comment>
<reference evidence="2 3" key="1">
    <citation type="submission" date="2023-09" db="EMBL/GenBank/DDBJ databases">
        <authorList>
            <person name="Rey-Velasco X."/>
        </authorList>
    </citation>
    <scope>NUCLEOTIDE SEQUENCE [LARGE SCALE GENOMIC DNA]</scope>
    <source>
        <strain evidence="2 3">W242</strain>
    </source>
</reference>
<evidence type="ECO:0000313" key="3">
    <source>
        <dbReference type="Proteomes" id="UP001254488"/>
    </source>
</evidence>
<dbReference type="Proteomes" id="UP001254488">
    <property type="component" value="Unassembled WGS sequence"/>
</dbReference>
<accession>A0ABU2YG81</accession>
<feature type="chain" id="PRO_5045607352" evidence="1">
    <location>
        <begin position="23"/>
        <end position="179"/>
    </location>
</feature>
<proteinExistence type="predicted"/>
<keyword evidence="3" id="KW-1185">Reference proteome</keyword>
<organism evidence="2 3">
    <name type="scientific">Patiriisocius hiemis</name>
    <dbReference type="NCBI Taxonomy" id="3075604"/>
    <lineage>
        <taxon>Bacteria</taxon>
        <taxon>Pseudomonadati</taxon>
        <taxon>Bacteroidota</taxon>
        <taxon>Flavobacteriia</taxon>
        <taxon>Flavobacteriales</taxon>
        <taxon>Flavobacteriaceae</taxon>
        <taxon>Patiriisocius</taxon>
    </lineage>
</organism>
<dbReference type="EMBL" id="JAVRHZ010000009">
    <property type="protein sequence ID" value="MDT0556886.1"/>
    <property type="molecule type" value="Genomic_DNA"/>
</dbReference>
<protein>
    <submittedName>
        <fullName evidence="2">Uncharacterized protein</fullName>
    </submittedName>
</protein>
<keyword evidence="1" id="KW-0732">Signal</keyword>
<gene>
    <name evidence="2" type="ORF">RM538_12780</name>
</gene>
<evidence type="ECO:0000313" key="2">
    <source>
        <dbReference type="EMBL" id="MDT0556886.1"/>
    </source>
</evidence>
<evidence type="ECO:0000256" key="1">
    <source>
        <dbReference type="SAM" id="SignalP"/>
    </source>
</evidence>
<sequence length="179" mass="20328">MKTHIKLFIALAFISLFSVSCEDEGFFGDEIFNDETRAPYVSIQDRNEDLEDITGNNFWGFELVAENNGNQVRIAYDSQDNNIISHEVYVGFDSDDETGPLETDALLTTINSFPVELIFTKEQVATALNVPVSDLDTGSVYFRGRSEDADGNILEDPTKLEAFLVFERHAYFYEWPLDQ</sequence>
<name>A0ABU2YG81_9FLAO</name>
<dbReference type="PROSITE" id="PS51257">
    <property type="entry name" value="PROKAR_LIPOPROTEIN"/>
    <property type="match status" value="1"/>
</dbReference>